<keyword evidence="2" id="KW-1185">Reference proteome</keyword>
<accession>A0A495JQA8</accession>
<protein>
    <recommendedName>
        <fullName evidence="3">Three-Cys-motif partner protein</fullName>
    </recommendedName>
</protein>
<evidence type="ECO:0000313" key="1">
    <source>
        <dbReference type="EMBL" id="RKR91176.1"/>
    </source>
</evidence>
<reference evidence="1 2" key="1">
    <citation type="submission" date="2018-10" db="EMBL/GenBank/DDBJ databases">
        <title>Sequencing the genomes of 1000 actinobacteria strains.</title>
        <authorList>
            <person name="Klenk H.-P."/>
        </authorList>
    </citation>
    <scope>NUCLEOTIDE SEQUENCE [LARGE SCALE GENOMIC DNA]</scope>
    <source>
        <strain evidence="1 2">DSM 45175</strain>
    </source>
</reference>
<gene>
    <name evidence="1" type="ORF">BDK92_5567</name>
</gene>
<name>A0A495JQA8_9ACTN</name>
<evidence type="ECO:0000313" key="2">
    <source>
        <dbReference type="Proteomes" id="UP000277671"/>
    </source>
</evidence>
<dbReference type="AlphaFoldDB" id="A0A495JQA8"/>
<dbReference type="RefSeq" id="WP_121162642.1">
    <property type="nucleotide sequence ID" value="NZ_RBKT01000001.1"/>
</dbReference>
<sequence>MDPDPITDVLRDLLVSGVAGWAPGALSAPGRRATLVYAYPGGDSATVEAALRVFSGPAQPRRGQRVTVVVLAAQPGDLGDRLGAGQAELPAELNVHVVPGGFDRLPVALKAAGAAGAPLLAVLDASQGPAPDPAAVAAVTAGRPAELLLVLGGPARAELDHRRVLSDAGFSLVGDVELIGTPDLPPRLLVFGTSSGKRLEAFKDGLWAVGGDSRVRYRDPLVPGEPLPMTPSPDPQPLGRRLLARLGTVGRCSVSELRQFTAGQTVYRAGDANRALVDLLASGLVRRDPVDGRLGGDVVIELVPPAVMPPGSAAPVG</sequence>
<dbReference type="Proteomes" id="UP000277671">
    <property type="component" value="Unassembled WGS sequence"/>
</dbReference>
<organism evidence="1 2">
    <name type="scientific">Micromonospora pisi</name>
    <dbReference type="NCBI Taxonomy" id="589240"/>
    <lineage>
        <taxon>Bacteria</taxon>
        <taxon>Bacillati</taxon>
        <taxon>Actinomycetota</taxon>
        <taxon>Actinomycetes</taxon>
        <taxon>Micromonosporales</taxon>
        <taxon>Micromonosporaceae</taxon>
        <taxon>Micromonospora</taxon>
    </lineage>
</organism>
<dbReference type="EMBL" id="RBKT01000001">
    <property type="protein sequence ID" value="RKR91176.1"/>
    <property type="molecule type" value="Genomic_DNA"/>
</dbReference>
<proteinExistence type="predicted"/>
<dbReference type="OrthoDB" id="3619957at2"/>
<comment type="caution">
    <text evidence="1">The sequence shown here is derived from an EMBL/GenBank/DDBJ whole genome shotgun (WGS) entry which is preliminary data.</text>
</comment>
<evidence type="ECO:0008006" key="3">
    <source>
        <dbReference type="Google" id="ProtNLM"/>
    </source>
</evidence>